<dbReference type="RefSeq" id="WP_091539821.1">
    <property type="nucleotide sequence ID" value="NZ_FONY01000004.1"/>
</dbReference>
<dbReference type="Pfam" id="PF13768">
    <property type="entry name" value="VWA_3"/>
    <property type="match status" value="1"/>
</dbReference>
<dbReference type="Proteomes" id="UP000199513">
    <property type="component" value="Unassembled WGS sequence"/>
</dbReference>
<dbReference type="SMART" id="SM00327">
    <property type="entry name" value="VWA"/>
    <property type="match status" value="1"/>
</dbReference>
<sequence>MKKLSLTYASSCLLVIFLGFHTYIFAQKSEATGSEERTLSPYFVVLTENPDIDQMPLKSTSAEVNIAGVIADVKMRQVYINTGKKPLEALYVFPASTRAAVYAMQMQVGRRLIVAKVATKDQARERYEQAKAQGKTASLLEQERPNVFQMSVANIQPNDSIIVTMSYTELLVPEDGIYEFSYPTVVAPRYSTSIASFARANEKWIEQPYEQQGKAPSYTFDIKTRINAGIPIEEVSCSSHKTVITNEKDNSKLVKLDPAEKLGGNRDYIVRYRLAGNHTQSGLLTYEGKDENFFLLMLQPPKRVEETQIPPREFIFLIDASASMEGFPINVTKSLITNLLNGLRPTDYFNIMLFDNTHNFISPKPLAASQENIKTALNKIILRNAIGGTDLLPALRSAFNHNKQTDIAKTFVVITDGFVSLEKEAFDLIRNNLGEANLFSFGIGTSVNRYLIEGMAHMGMGEPFIATNEAEAVKAAEKFRKYIQTPLLTNVKVEFQGLQTYEVEPPTIPDVLAERPVLVFGKYKGKLQGSIKVTGKTGKGDFESVVNTALASTQNNQALRYLWARQKVKTLDDYNAVKLSWEQVEQILNIGLKYHLLTNYTSFVAIDSTINRQKQVASVNQALPLPQGVSNSAIGAQYRTNIVEVSSTNLNYNQSKSGGNTKRGSDGIRYALPDQTKLLGDSLVLSWDLVEDASYKNQIDKYEVQIYDLTEELLFKQSTPAKALIININKDKLAIHEHFIVKIIPLDKAGKPLINADNSEGISIHKLEAGQKNSLQSEVKTTFSTQKSWADKLFEVAKFFESQQLWVDAMNTYETASRTLKDRQKLKAEVLYQEFLERNNMSLK</sequence>
<dbReference type="PROSITE" id="PS50234">
    <property type="entry name" value="VWFA"/>
    <property type="match status" value="1"/>
</dbReference>
<dbReference type="Pfam" id="PF08487">
    <property type="entry name" value="VIT"/>
    <property type="match status" value="1"/>
</dbReference>
<dbReference type="InterPro" id="IPR002035">
    <property type="entry name" value="VWF_A"/>
</dbReference>
<dbReference type="InterPro" id="IPR013694">
    <property type="entry name" value="VIT"/>
</dbReference>
<accession>A0A1I2C3P6</accession>
<dbReference type="PANTHER" id="PTHR45737:SF6">
    <property type="entry name" value="VON WILLEBRAND FACTOR A DOMAIN-CONTAINING PROTEIN 5A"/>
    <property type="match status" value="1"/>
</dbReference>
<dbReference type="EMBL" id="FONY01000004">
    <property type="protein sequence ID" value="SFE62220.1"/>
    <property type="molecule type" value="Genomic_DNA"/>
</dbReference>
<reference evidence="3 4" key="1">
    <citation type="submission" date="2016-10" db="EMBL/GenBank/DDBJ databases">
        <authorList>
            <person name="de Groot N.N."/>
        </authorList>
    </citation>
    <scope>NUCLEOTIDE SEQUENCE [LARGE SCALE GENOMIC DNA]</scope>
    <source>
        <strain>GEY</strain>
        <strain evidence="4">DSM 9560</strain>
    </source>
</reference>
<gene>
    <name evidence="3" type="ORF">SAMN04488541_100436</name>
</gene>
<dbReference type="InterPro" id="IPR036465">
    <property type="entry name" value="vWFA_dom_sf"/>
</dbReference>
<evidence type="ECO:0000259" key="1">
    <source>
        <dbReference type="PROSITE" id="PS50234"/>
    </source>
</evidence>
<evidence type="ECO:0000313" key="4">
    <source>
        <dbReference type="Proteomes" id="UP000199513"/>
    </source>
</evidence>
<feature type="domain" description="VWFA" evidence="1">
    <location>
        <begin position="313"/>
        <end position="483"/>
    </location>
</feature>
<protein>
    <submittedName>
        <fullName evidence="3">Ca-activated chloride channel family protein</fullName>
    </submittedName>
</protein>
<dbReference type="SMART" id="SM00609">
    <property type="entry name" value="VIT"/>
    <property type="match status" value="1"/>
</dbReference>
<dbReference type="PROSITE" id="PS51468">
    <property type="entry name" value="VIT"/>
    <property type="match status" value="1"/>
</dbReference>
<dbReference type="PANTHER" id="PTHR45737">
    <property type="entry name" value="VON WILLEBRAND FACTOR A DOMAIN-CONTAINING PROTEIN 5A"/>
    <property type="match status" value="1"/>
</dbReference>
<evidence type="ECO:0000313" key="3">
    <source>
        <dbReference type="EMBL" id="SFE62220.1"/>
    </source>
</evidence>
<feature type="domain" description="VIT" evidence="2">
    <location>
        <begin position="41"/>
        <end position="169"/>
    </location>
</feature>
<dbReference type="AlphaFoldDB" id="A0A1I2C3P6"/>
<organism evidence="3 4">
    <name type="scientific">Thermoflexibacter ruber</name>
    <dbReference type="NCBI Taxonomy" id="1003"/>
    <lineage>
        <taxon>Bacteria</taxon>
        <taxon>Pseudomonadati</taxon>
        <taxon>Bacteroidota</taxon>
        <taxon>Cytophagia</taxon>
        <taxon>Cytophagales</taxon>
        <taxon>Thermoflexibacteraceae</taxon>
        <taxon>Thermoflexibacter</taxon>
    </lineage>
</organism>
<proteinExistence type="predicted"/>
<dbReference type="OrthoDB" id="9784383at2"/>
<evidence type="ECO:0000259" key="2">
    <source>
        <dbReference type="PROSITE" id="PS51468"/>
    </source>
</evidence>
<dbReference type="STRING" id="1003.SAMN04488541_100436"/>
<dbReference type="Gene3D" id="3.40.50.410">
    <property type="entry name" value="von Willebrand factor, type A domain"/>
    <property type="match status" value="1"/>
</dbReference>
<keyword evidence="4" id="KW-1185">Reference proteome</keyword>
<dbReference type="SUPFAM" id="SSF53300">
    <property type="entry name" value="vWA-like"/>
    <property type="match status" value="1"/>
</dbReference>
<name>A0A1I2C3P6_9BACT</name>